<feature type="transmembrane region" description="Helical" evidence="11">
    <location>
        <begin position="191"/>
        <end position="213"/>
    </location>
</feature>
<comment type="caution">
    <text evidence="13">The sequence shown here is derived from an EMBL/GenBank/DDBJ whole genome shotgun (WGS) entry which is preliminary data.</text>
</comment>
<keyword evidence="5" id="KW-0631">Potassium channel</keyword>
<evidence type="ECO:0000256" key="5">
    <source>
        <dbReference type="ARBA" id="ARBA00022826"/>
    </source>
</evidence>
<keyword evidence="6" id="KW-0630">Potassium</keyword>
<evidence type="ECO:0000256" key="6">
    <source>
        <dbReference type="ARBA" id="ARBA00022958"/>
    </source>
</evidence>
<dbReference type="PANTHER" id="PTHR10027">
    <property type="entry name" value="CALCIUM-ACTIVATED POTASSIUM CHANNEL ALPHA CHAIN"/>
    <property type="match status" value="1"/>
</dbReference>
<dbReference type="InterPro" id="IPR003148">
    <property type="entry name" value="RCK_N"/>
</dbReference>
<keyword evidence="9 11" id="KW-0472">Membrane</keyword>
<keyword evidence="14" id="KW-1185">Reference proteome</keyword>
<dbReference type="Gene3D" id="3.40.50.720">
    <property type="entry name" value="NAD(P)-binding Rossmann-like Domain"/>
    <property type="match status" value="2"/>
</dbReference>
<feature type="transmembrane region" description="Helical" evidence="11">
    <location>
        <begin position="252"/>
        <end position="269"/>
    </location>
</feature>
<keyword evidence="7 11" id="KW-1133">Transmembrane helix</keyword>
<dbReference type="Pfam" id="PF22614">
    <property type="entry name" value="Slo-like_RCK"/>
    <property type="match status" value="2"/>
</dbReference>
<evidence type="ECO:0000313" key="14">
    <source>
        <dbReference type="Proteomes" id="UP001211065"/>
    </source>
</evidence>
<dbReference type="GO" id="GO:0005267">
    <property type="term" value="F:potassium channel activity"/>
    <property type="evidence" value="ECO:0007669"/>
    <property type="project" value="UniProtKB-KW"/>
</dbReference>
<evidence type="ECO:0000256" key="7">
    <source>
        <dbReference type="ARBA" id="ARBA00022989"/>
    </source>
</evidence>
<evidence type="ECO:0000256" key="3">
    <source>
        <dbReference type="ARBA" id="ARBA00022538"/>
    </source>
</evidence>
<evidence type="ECO:0000256" key="2">
    <source>
        <dbReference type="ARBA" id="ARBA00022448"/>
    </source>
</evidence>
<dbReference type="GO" id="GO:0016020">
    <property type="term" value="C:membrane"/>
    <property type="evidence" value="ECO:0007669"/>
    <property type="project" value="UniProtKB-SubCell"/>
</dbReference>
<dbReference type="InterPro" id="IPR047871">
    <property type="entry name" value="K_chnl_Slo-like"/>
</dbReference>
<dbReference type="PANTHER" id="PTHR10027:SF10">
    <property type="entry name" value="SLOWPOKE 2, ISOFORM D"/>
    <property type="match status" value="1"/>
</dbReference>
<evidence type="ECO:0000313" key="13">
    <source>
        <dbReference type="EMBL" id="KAJ3218295.1"/>
    </source>
</evidence>
<keyword evidence="8" id="KW-0406">Ion transport</keyword>
<dbReference type="Pfam" id="PF03493">
    <property type="entry name" value="BK_channel_a"/>
    <property type="match status" value="1"/>
</dbReference>
<organism evidence="13 14">
    <name type="scientific">Clydaea vesicula</name>
    <dbReference type="NCBI Taxonomy" id="447962"/>
    <lineage>
        <taxon>Eukaryota</taxon>
        <taxon>Fungi</taxon>
        <taxon>Fungi incertae sedis</taxon>
        <taxon>Chytridiomycota</taxon>
        <taxon>Chytridiomycota incertae sedis</taxon>
        <taxon>Chytridiomycetes</taxon>
        <taxon>Lobulomycetales</taxon>
        <taxon>Lobulomycetaceae</taxon>
        <taxon>Clydaea</taxon>
    </lineage>
</organism>
<evidence type="ECO:0000259" key="12">
    <source>
        <dbReference type="PROSITE" id="PS51201"/>
    </source>
</evidence>
<feature type="transmembrane region" description="Helical" evidence="11">
    <location>
        <begin position="98"/>
        <end position="120"/>
    </location>
</feature>
<keyword evidence="10" id="KW-0407">Ion channel</keyword>
<name>A0AAD5U2U9_9FUNG</name>
<dbReference type="PROSITE" id="PS51201">
    <property type="entry name" value="RCK_N"/>
    <property type="match status" value="1"/>
</dbReference>
<proteinExistence type="predicted"/>
<evidence type="ECO:0000256" key="10">
    <source>
        <dbReference type="ARBA" id="ARBA00023303"/>
    </source>
</evidence>
<feature type="domain" description="RCK N-terminal" evidence="12">
    <location>
        <begin position="299"/>
        <end position="441"/>
    </location>
</feature>
<sequence length="1002" mass="113395">MTKSINSNPLIAQADIGGSSYDVASSSSFAFPPNLADNRERLAFYLDSTKVGRWWEVFDTILNSMLCINYVFLTQFKWKNSLFNYNSIFHPNDVYKFQLLDLVLAITLLLQHLPMIYVSFDRVGSCLSLYSVLTFAATISVFCAFFELNNNSLTFLGSGYWSYDRKHSISESLAPNKNFIFNLSSVTHKGIHILVAILVTLVTIAAWVHLILIEDEKVSPKSSFFDVFYTITLSATNGLDTDIVPDNNTSRIATLAIMIIGAIYIPKSLSEFLTLLKQQSKYDKPYNSALNNETESSLFKHVILAGNINDVGALRSFLREFFCEDHGPQTITTKLVILQPFEPSEELELILNDVAYKSKVQYIKGSIISFSSLQKARADTADACFLLTSKFGTDGDLEDIDANTILRAHAIKKYNPRLPLFVQVLLPRNIVLFQNLAEHVLCIDSYKLGILSQNALAPGFINLITMLTTSFSDASKKFFYYKNSKFDEWIQEYIAGSTQEIYTVRLYINYKGQLFENLASNIYQKYGALLFGIGYESKKNNSNSFQISLNPAGYVFKGTEMGYLITSEKFLAEKIAKGEGLKEEEFRNDYDVNSILSFDFPEIEVEGIDEINEASTSTNLSSVTEKTPLLEKIGNREKGFINNASDEMLYSENVERMRQNISGALRKCNNSGSLSDLLYRGPKIEGNNSQPENLRKLSSLQFLNNLSQDSSIFDLSNLNVLPEFVKKHVLICDLSSSYPANLAYFVAVYRHKDPFTPIVLLSKEKPGVGVNDENDDGTLNQESWKYLEQYSNIFHVSGTPLKRKDLLAAKVESISSAIILCDPFAYESGDRLADAAGLHSLLSIEELSPKGVFISIEFVHEENMKIIGKEDYGKGPSSVTLENFGAAATPSFISGNCFGHFVLHSLLCQVYYNDEEEYEEDEEKKIKKFFFNQLNNFNLTYHQLFLYLLKTKSCLPIALYRRINQTNETQHYYTVLNPSFDLSLRHDDRIFVLSRYKLVDDY</sequence>
<dbReference type="EMBL" id="JADGJW010000387">
    <property type="protein sequence ID" value="KAJ3218295.1"/>
    <property type="molecule type" value="Genomic_DNA"/>
</dbReference>
<comment type="subcellular location">
    <subcellularLocation>
        <location evidence="1">Membrane</location>
        <topology evidence="1">Multi-pass membrane protein</topology>
    </subcellularLocation>
</comment>
<evidence type="ECO:0000256" key="11">
    <source>
        <dbReference type="SAM" id="Phobius"/>
    </source>
</evidence>
<feature type="transmembrane region" description="Helical" evidence="11">
    <location>
        <begin position="60"/>
        <end position="78"/>
    </location>
</feature>
<reference evidence="13" key="1">
    <citation type="submission" date="2020-05" db="EMBL/GenBank/DDBJ databases">
        <title>Phylogenomic resolution of chytrid fungi.</title>
        <authorList>
            <person name="Stajich J.E."/>
            <person name="Amses K."/>
            <person name="Simmons R."/>
            <person name="Seto K."/>
            <person name="Myers J."/>
            <person name="Bonds A."/>
            <person name="Quandt C.A."/>
            <person name="Barry K."/>
            <person name="Liu P."/>
            <person name="Grigoriev I."/>
            <person name="Longcore J.E."/>
            <person name="James T.Y."/>
        </authorList>
    </citation>
    <scope>NUCLEOTIDE SEQUENCE</scope>
    <source>
        <strain evidence="13">JEL0476</strain>
    </source>
</reference>
<evidence type="ECO:0000256" key="1">
    <source>
        <dbReference type="ARBA" id="ARBA00004141"/>
    </source>
</evidence>
<keyword evidence="4 11" id="KW-0812">Transmembrane</keyword>
<accession>A0AAD5U2U9</accession>
<keyword evidence="2" id="KW-0813">Transport</keyword>
<protein>
    <recommendedName>
        <fullName evidence="12">RCK N-terminal domain-containing protein</fullName>
    </recommendedName>
</protein>
<keyword evidence="3" id="KW-0633">Potassium transport</keyword>
<evidence type="ECO:0000256" key="8">
    <source>
        <dbReference type="ARBA" id="ARBA00023065"/>
    </source>
</evidence>
<dbReference type="InterPro" id="IPR003929">
    <property type="entry name" value="K_chnl_BK_asu"/>
</dbReference>
<dbReference type="Proteomes" id="UP001211065">
    <property type="component" value="Unassembled WGS sequence"/>
</dbReference>
<evidence type="ECO:0000256" key="9">
    <source>
        <dbReference type="ARBA" id="ARBA00023136"/>
    </source>
</evidence>
<evidence type="ECO:0000256" key="4">
    <source>
        <dbReference type="ARBA" id="ARBA00022692"/>
    </source>
</evidence>
<feature type="transmembrane region" description="Helical" evidence="11">
    <location>
        <begin position="127"/>
        <end position="148"/>
    </location>
</feature>
<dbReference type="Gene3D" id="1.10.287.70">
    <property type="match status" value="1"/>
</dbReference>
<gene>
    <name evidence="13" type="ORF">HK099_005112</name>
</gene>
<dbReference type="AlphaFoldDB" id="A0AAD5U2U9"/>